<dbReference type="AlphaFoldDB" id="A0A024QAL7"/>
<dbReference type="EMBL" id="CCDP010000001">
    <property type="protein sequence ID" value="CDQ39568.1"/>
    <property type="molecule type" value="Genomic_DNA"/>
</dbReference>
<proteinExistence type="predicted"/>
<name>A0A024QAL7_9BACI</name>
<protein>
    <submittedName>
        <fullName evidence="2">Helix-turn-helix</fullName>
    </submittedName>
</protein>
<reference evidence="3" key="2">
    <citation type="submission" date="2014-05" db="EMBL/GenBank/DDBJ databases">
        <title>Draft genome sequence of Virgibacillus massiliensis Vm-5.</title>
        <authorList>
            <person name="Khelaifia S."/>
            <person name="Croce O."/>
            <person name="Lagier J.C."/>
            <person name="Raoult D."/>
        </authorList>
    </citation>
    <scope>NUCLEOTIDE SEQUENCE [LARGE SCALE GENOMIC DNA]</scope>
    <source>
        <strain evidence="3">Vm-5</strain>
    </source>
</reference>
<dbReference type="Gene3D" id="1.10.260.40">
    <property type="entry name" value="lambda repressor-like DNA-binding domains"/>
    <property type="match status" value="1"/>
</dbReference>
<organism evidence="2 3">
    <name type="scientific">Virgibacillus massiliensis</name>
    <dbReference type="NCBI Taxonomy" id="1462526"/>
    <lineage>
        <taxon>Bacteria</taxon>
        <taxon>Bacillati</taxon>
        <taxon>Bacillota</taxon>
        <taxon>Bacilli</taxon>
        <taxon>Bacillales</taxon>
        <taxon>Bacillaceae</taxon>
        <taxon>Virgibacillus</taxon>
    </lineage>
</organism>
<dbReference type="CDD" id="cd00093">
    <property type="entry name" value="HTH_XRE"/>
    <property type="match status" value="1"/>
</dbReference>
<dbReference type="eggNOG" id="COG1476">
    <property type="taxonomic scope" value="Bacteria"/>
</dbReference>
<dbReference type="GO" id="GO:0003677">
    <property type="term" value="F:DNA binding"/>
    <property type="evidence" value="ECO:0007669"/>
    <property type="project" value="InterPro"/>
</dbReference>
<sequence>MVMKMKLKSKIGYWIDLRGYKKKWIAEQLGVSQVVLSRWINDQSIPSLINCFKLSDILSCKVDDLYERTRKGDEKWT</sequence>
<feature type="domain" description="HTH cro/C1-type" evidence="1">
    <location>
        <begin position="26"/>
        <end position="65"/>
    </location>
</feature>
<dbReference type="SMART" id="SM00530">
    <property type="entry name" value="HTH_XRE"/>
    <property type="match status" value="1"/>
</dbReference>
<dbReference type="InterPro" id="IPR010982">
    <property type="entry name" value="Lambda_DNA-bd_dom_sf"/>
</dbReference>
<accession>A0A024QAL7</accession>
<dbReference type="PROSITE" id="PS50943">
    <property type="entry name" value="HTH_CROC1"/>
    <property type="match status" value="1"/>
</dbReference>
<dbReference type="SUPFAM" id="SSF47413">
    <property type="entry name" value="lambda repressor-like DNA-binding domains"/>
    <property type="match status" value="1"/>
</dbReference>
<keyword evidence="3" id="KW-1185">Reference proteome</keyword>
<dbReference type="STRING" id="1462526.BN990_01873"/>
<dbReference type="Pfam" id="PF01381">
    <property type="entry name" value="HTH_3"/>
    <property type="match status" value="1"/>
</dbReference>
<dbReference type="Proteomes" id="UP000028875">
    <property type="component" value="Unassembled WGS sequence"/>
</dbReference>
<gene>
    <name evidence="2" type="ORF">BN990_01873</name>
</gene>
<evidence type="ECO:0000259" key="1">
    <source>
        <dbReference type="PROSITE" id="PS50943"/>
    </source>
</evidence>
<evidence type="ECO:0000313" key="2">
    <source>
        <dbReference type="EMBL" id="CDQ39568.1"/>
    </source>
</evidence>
<reference evidence="2 3" key="1">
    <citation type="submission" date="2014-03" db="EMBL/GenBank/DDBJ databases">
        <authorList>
            <person name="Urmite Genomes U."/>
        </authorList>
    </citation>
    <scope>NUCLEOTIDE SEQUENCE [LARGE SCALE GENOMIC DNA]</scope>
    <source>
        <strain evidence="2 3">Vm-5</strain>
    </source>
</reference>
<comment type="caution">
    <text evidence="2">The sequence shown here is derived from an EMBL/GenBank/DDBJ whole genome shotgun (WGS) entry which is preliminary data.</text>
</comment>
<evidence type="ECO:0000313" key="3">
    <source>
        <dbReference type="Proteomes" id="UP000028875"/>
    </source>
</evidence>
<dbReference type="InterPro" id="IPR001387">
    <property type="entry name" value="Cro/C1-type_HTH"/>
</dbReference>